<protein>
    <submittedName>
        <fullName evidence="2">Uncharacterized protein</fullName>
    </submittedName>
</protein>
<dbReference type="Gene3D" id="2.130.10.10">
    <property type="entry name" value="YVTN repeat-like/Quinoprotein amine dehydrogenase"/>
    <property type="match status" value="1"/>
</dbReference>
<dbReference type="Proteomes" id="UP000654075">
    <property type="component" value="Unassembled WGS sequence"/>
</dbReference>
<evidence type="ECO:0000313" key="3">
    <source>
        <dbReference type="Proteomes" id="UP000654075"/>
    </source>
</evidence>
<keyword evidence="3" id="KW-1185">Reference proteome</keyword>
<reference evidence="2" key="1">
    <citation type="submission" date="2021-02" db="EMBL/GenBank/DDBJ databases">
        <authorList>
            <person name="Dougan E. K."/>
            <person name="Rhodes N."/>
            <person name="Thang M."/>
            <person name="Chan C."/>
        </authorList>
    </citation>
    <scope>NUCLEOTIDE SEQUENCE</scope>
</reference>
<sequence length="461" mass="48244">MATPLEQNSAAVQAASKARLLHRQKQLRQELQQLDQRLAVLTDASNGRACRRACSAAPWQVEELWRVEQLHLEAVNCIALSEGAGGLVASGSSDSTVVVQSAWSSTAGWPEPVALSLADGHPVTSVAFVQLPTGFDKFGVAAAGDSPVVSIWFGRRYEDFDDDQVCEHLDIGSPVSAICAGHPVSAETGSSSACRLAVACSDSVQIWDLLAPKPTSVVKQLEHPGPVTDLRLLSPDLVASLCSFTSPCGDADHFLYLWDLRESSRTAVCQLPMSLGLGRLPGALPTPRGSRARRAAKMDAGLGGGGGVGALLVVAGGLVFEAWELRFALRPIARCKVPPLLPTEGGSAQPAGSVVSVALEPQHCALVALSVQGIDEKAGSVLVGSLAEDETPSFRPREGWSSAEVLDGTRVTSALRWAPSALLGTGHAPASSNVLVAGTDDATLLAYQIREPGYSEEEKPG</sequence>
<gene>
    <name evidence="2" type="ORF">PGLA1383_LOCUS36128</name>
</gene>
<dbReference type="AlphaFoldDB" id="A0A813G6N3"/>
<dbReference type="SUPFAM" id="SSF50978">
    <property type="entry name" value="WD40 repeat-like"/>
    <property type="match status" value="1"/>
</dbReference>
<evidence type="ECO:0000256" key="1">
    <source>
        <dbReference type="SAM" id="Coils"/>
    </source>
</evidence>
<comment type="caution">
    <text evidence="2">The sequence shown here is derived from an EMBL/GenBank/DDBJ whole genome shotgun (WGS) entry which is preliminary data.</text>
</comment>
<name>A0A813G6N3_POLGL</name>
<organism evidence="2 3">
    <name type="scientific">Polarella glacialis</name>
    <name type="common">Dinoflagellate</name>
    <dbReference type="NCBI Taxonomy" id="89957"/>
    <lineage>
        <taxon>Eukaryota</taxon>
        <taxon>Sar</taxon>
        <taxon>Alveolata</taxon>
        <taxon>Dinophyceae</taxon>
        <taxon>Suessiales</taxon>
        <taxon>Suessiaceae</taxon>
        <taxon>Polarella</taxon>
    </lineage>
</organism>
<dbReference type="EMBL" id="CAJNNV010026567">
    <property type="protein sequence ID" value="CAE8618511.1"/>
    <property type="molecule type" value="Genomic_DNA"/>
</dbReference>
<accession>A0A813G6N3</accession>
<proteinExistence type="predicted"/>
<dbReference type="InterPro" id="IPR015943">
    <property type="entry name" value="WD40/YVTN_repeat-like_dom_sf"/>
</dbReference>
<dbReference type="InterPro" id="IPR036322">
    <property type="entry name" value="WD40_repeat_dom_sf"/>
</dbReference>
<evidence type="ECO:0000313" key="2">
    <source>
        <dbReference type="EMBL" id="CAE8618511.1"/>
    </source>
</evidence>
<keyword evidence="1" id="KW-0175">Coiled coil</keyword>
<feature type="coiled-coil region" evidence="1">
    <location>
        <begin position="17"/>
        <end position="44"/>
    </location>
</feature>